<organism evidence="1 2">
    <name type="scientific">Megalurothrips usitatus</name>
    <name type="common">bean blossom thrips</name>
    <dbReference type="NCBI Taxonomy" id="439358"/>
    <lineage>
        <taxon>Eukaryota</taxon>
        <taxon>Metazoa</taxon>
        <taxon>Ecdysozoa</taxon>
        <taxon>Arthropoda</taxon>
        <taxon>Hexapoda</taxon>
        <taxon>Insecta</taxon>
        <taxon>Pterygota</taxon>
        <taxon>Neoptera</taxon>
        <taxon>Paraneoptera</taxon>
        <taxon>Thysanoptera</taxon>
        <taxon>Terebrantia</taxon>
        <taxon>Thripoidea</taxon>
        <taxon>Thripidae</taxon>
        <taxon>Megalurothrips</taxon>
    </lineage>
</organism>
<dbReference type="AlphaFoldDB" id="A0AAV7X7B3"/>
<dbReference type="Proteomes" id="UP001075354">
    <property type="component" value="Chromosome 13"/>
</dbReference>
<accession>A0AAV7X7B3</accession>
<proteinExistence type="predicted"/>
<reference evidence="1" key="1">
    <citation type="submission" date="2022-12" db="EMBL/GenBank/DDBJ databases">
        <title>Chromosome-level genome assembly of the bean flower thrips Megalurothrips usitatus.</title>
        <authorList>
            <person name="Ma L."/>
            <person name="Liu Q."/>
            <person name="Li H."/>
            <person name="Cai W."/>
        </authorList>
    </citation>
    <scope>NUCLEOTIDE SEQUENCE</scope>
    <source>
        <strain evidence="1">Cailab_2022a</strain>
    </source>
</reference>
<evidence type="ECO:0000313" key="2">
    <source>
        <dbReference type="Proteomes" id="UP001075354"/>
    </source>
</evidence>
<keyword evidence="2" id="KW-1185">Reference proteome</keyword>
<dbReference type="EMBL" id="JAPTSV010000013">
    <property type="protein sequence ID" value="KAJ1521815.1"/>
    <property type="molecule type" value="Genomic_DNA"/>
</dbReference>
<name>A0AAV7X7B3_9NEOP</name>
<sequence length="284" mass="32093">MQSASAEELRELLAQWGLPQLTDRCQVAAAKKLCSLANVKFVEDLDVVEVLNKSSVGKEILKSYRRSSDADINPEENNETLPELSERQRTKIVDLVIQEILNNTTDGRQSQWQSAKKHPSSLEVLLNKSATPEITGAQLWLATGRSPWPEVIAKWILTAPLRFRKLFQGEGFINTYVTEWKVLQHKSGHELCKTNLYERWDEFLRQTICLAELDVKDVKGKEYPKLLKGSAKTEDSKAALLLALLPSLRPNQRFAQVVDGKKILKKVSAADARNSYFLHVKVVA</sequence>
<evidence type="ECO:0000313" key="1">
    <source>
        <dbReference type="EMBL" id="KAJ1521815.1"/>
    </source>
</evidence>
<protein>
    <submittedName>
        <fullName evidence="1">Uncharacterized protein</fullName>
    </submittedName>
</protein>
<gene>
    <name evidence="1" type="ORF">ONE63_003450</name>
</gene>
<comment type="caution">
    <text evidence="1">The sequence shown here is derived from an EMBL/GenBank/DDBJ whole genome shotgun (WGS) entry which is preliminary data.</text>
</comment>